<reference evidence="1 2" key="1">
    <citation type="submission" date="2020-08" db="EMBL/GenBank/DDBJ databases">
        <title>The Agave Microbiome: Exploring the role of microbial communities in plant adaptations to desert environments.</title>
        <authorList>
            <person name="Partida-Martinez L.P."/>
        </authorList>
    </citation>
    <scope>NUCLEOTIDE SEQUENCE [LARGE SCALE GENOMIC DNA]</scope>
    <source>
        <strain evidence="1 2">AT3.9</strain>
    </source>
</reference>
<keyword evidence="2" id="KW-1185">Reference proteome</keyword>
<gene>
    <name evidence="1" type="ORF">FHR70_001801</name>
</gene>
<accession>A0A7W4VK93</accession>
<dbReference type="EMBL" id="JACHWB010000002">
    <property type="protein sequence ID" value="MBB3018747.1"/>
    <property type="molecule type" value="Genomic_DNA"/>
</dbReference>
<organism evidence="1 2">
    <name type="scientific">Microvirga lupini</name>
    <dbReference type="NCBI Taxonomy" id="420324"/>
    <lineage>
        <taxon>Bacteria</taxon>
        <taxon>Pseudomonadati</taxon>
        <taxon>Pseudomonadota</taxon>
        <taxon>Alphaproteobacteria</taxon>
        <taxon>Hyphomicrobiales</taxon>
        <taxon>Methylobacteriaceae</taxon>
        <taxon>Microvirga</taxon>
    </lineage>
</organism>
<proteinExistence type="predicted"/>
<dbReference type="Proteomes" id="UP000532010">
    <property type="component" value="Unassembled WGS sequence"/>
</dbReference>
<evidence type="ECO:0000313" key="2">
    <source>
        <dbReference type="Proteomes" id="UP000532010"/>
    </source>
</evidence>
<name>A0A7W4VK93_9HYPH</name>
<evidence type="ECO:0000313" key="1">
    <source>
        <dbReference type="EMBL" id="MBB3018747.1"/>
    </source>
</evidence>
<dbReference type="AlphaFoldDB" id="A0A7W4VK93"/>
<sequence>MLVLHQCATHPGLLGRLSPVRVLCMLPAAFHYTIMDTAGIVCWTLAAREHAILSRSNHVHSVRRNRL</sequence>
<protein>
    <submittedName>
        <fullName evidence="1">Uncharacterized protein</fullName>
    </submittedName>
</protein>
<comment type="caution">
    <text evidence="1">The sequence shown here is derived from an EMBL/GenBank/DDBJ whole genome shotgun (WGS) entry which is preliminary data.</text>
</comment>